<protein>
    <recommendedName>
        <fullName evidence="3">Pyoverdine biosynthesis</fullName>
    </recommendedName>
</protein>
<reference evidence="1" key="1">
    <citation type="submission" date="2022-11" db="EMBL/GenBank/DDBJ databases">
        <authorList>
            <person name="Morgan W.R."/>
            <person name="Tartar A."/>
        </authorList>
    </citation>
    <scope>NUCLEOTIDE SEQUENCE</scope>
    <source>
        <strain evidence="1">ARSEF 373</strain>
    </source>
</reference>
<comment type="caution">
    <text evidence="1">The sequence shown here is derived from an EMBL/GenBank/DDBJ whole genome shotgun (WGS) entry which is preliminary data.</text>
</comment>
<evidence type="ECO:0000313" key="1">
    <source>
        <dbReference type="EMBL" id="DBA02201.1"/>
    </source>
</evidence>
<dbReference type="Proteomes" id="UP001146120">
    <property type="component" value="Unassembled WGS sequence"/>
</dbReference>
<evidence type="ECO:0000313" key="2">
    <source>
        <dbReference type="Proteomes" id="UP001146120"/>
    </source>
</evidence>
<keyword evidence="2" id="KW-1185">Reference proteome</keyword>
<reference evidence="1" key="2">
    <citation type="journal article" date="2023" name="Microbiol Resour">
        <title>Decontamination and Annotation of the Draft Genome Sequence of the Oomycete Lagenidium giganteum ARSEF 373.</title>
        <authorList>
            <person name="Morgan W.R."/>
            <person name="Tartar A."/>
        </authorList>
    </citation>
    <scope>NUCLEOTIDE SEQUENCE</scope>
    <source>
        <strain evidence="1">ARSEF 373</strain>
    </source>
</reference>
<gene>
    <name evidence="1" type="ORF">N0F65_004836</name>
</gene>
<organism evidence="1 2">
    <name type="scientific">Lagenidium giganteum</name>
    <dbReference type="NCBI Taxonomy" id="4803"/>
    <lineage>
        <taxon>Eukaryota</taxon>
        <taxon>Sar</taxon>
        <taxon>Stramenopiles</taxon>
        <taxon>Oomycota</taxon>
        <taxon>Peronosporomycetes</taxon>
        <taxon>Pythiales</taxon>
        <taxon>Pythiaceae</taxon>
    </lineage>
</organism>
<accession>A0AAV2Z4B3</accession>
<proteinExistence type="predicted"/>
<dbReference type="AlphaFoldDB" id="A0AAV2Z4B3"/>
<dbReference type="InterPro" id="IPR007817">
    <property type="entry name" value="Isocyanide_synthase_DIT1"/>
</dbReference>
<evidence type="ECO:0008006" key="3">
    <source>
        <dbReference type="Google" id="ProtNLM"/>
    </source>
</evidence>
<dbReference type="PANTHER" id="PTHR37285:SF5">
    <property type="entry name" value="SPORE WALL MATURATION PROTEIN DIT1"/>
    <property type="match status" value="1"/>
</dbReference>
<name>A0AAV2Z4B3_9STRA</name>
<dbReference type="EMBL" id="DAKRPA010000035">
    <property type="protein sequence ID" value="DBA02201.1"/>
    <property type="molecule type" value="Genomic_DNA"/>
</dbReference>
<dbReference type="PANTHER" id="PTHR37285">
    <property type="entry name" value="SPORE WALL MATURATION PROTEIN DIT1"/>
    <property type="match status" value="1"/>
</dbReference>
<sequence>MAPNNERKSKAPAVPELVSEAVPVARCNDASMVIWARFLAEFQRIQCRLPRPLDRFNDFGKALLQQRVLSLIDRQQPITLVLPALPCKSPNRIDKVLGAMPDRAEELALERLEHFCAAIAGAYAPGCDVVIFSDGLVFNDLLGVSRDEVMAYQAELQSMARYKHIRFDGLDQHTSDDPASGNVNDQLLKRFKLAAVDMDKLIASDEGHLRTYRSFIKFLQRDLAPQRNKNSSKDAPVSKRSISKQCGVIAKTMIQRNMAFSLLVDAVYPNAVRVSIHAYNNAGPKFGVHLIPSKAESKPKTPWHCCICEDRDGTIHKTELSDVDHQRYVMSYKRGRAWGFTERQPVSSL</sequence>
<dbReference type="Pfam" id="PF05141">
    <property type="entry name" value="DIT1_PvcA"/>
    <property type="match status" value="1"/>
</dbReference>